<dbReference type="Pfam" id="PF03848">
    <property type="entry name" value="TehB"/>
    <property type="match status" value="1"/>
</dbReference>
<feature type="domain" description="Tellurite resistance methyltransferase TehB-like" evidence="4">
    <location>
        <begin position="28"/>
        <end position="132"/>
    </location>
</feature>
<dbReference type="RefSeq" id="WP_245688095.1">
    <property type="nucleotide sequence ID" value="NZ_FNEV01000002.1"/>
</dbReference>
<keyword evidence="1" id="KW-0489">Methyltransferase</keyword>
<sequence>MKKSSYDTHYRQTDYFGDPYPGLVEFFEAYEPKGHVLDLGCGQGRDSLSLGRLGYEVTGIDVSSVGIEQMNRAAREENLEVTGVVEDIYTCPVETKYDIVLLDSMLHFYKKDEEKETALVRRIASELKNGGVLAIFMIEGMKREAVLKGIFDEMDIPWTVLADRYTDYTEFSARYHMYILKKS</sequence>
<dbReference type="EMBL" id="FNEV01000002">
    <property type="protein sequence ID" value="SDJ14986.1"/>
    <property type="molecule type" value="Genomic_DNA"/>
</dbReference>
<keyword evidence="2" id="KW-0808">Transferase</keyword>
<evidence type="ECO:0000259" key="4">
    <source>
        <dbReference type="Pfam" id="PF03848"/>
    </source>
</evidence>
<protein>
    <submittedName>
        <fullName evidence="5">Tellurite resistance protein TehB</fullName>
    </submittedName>
</protein>
<dbReference type="GO" id="GO:0008168">
    <property type="term" value="F:methyltransferase activity"/>
    <property type="evidence" value="ECO:0007669"/>
    <property type="project" value="UniProtKB-KW"/>
</dbReference>
<dbReference type="GO" id="GO:0032259">
    <property type="term" value="P:methylation"/>
    <property type="evidence" value="ECO:0007669"/>
    <property type="project" value="UniProtKB-KW"/>
</dbReference>
<dbReference type="Gene3D" id="3.40.50.150">
    <property type="entry name" value="Vaccinia Virus protein VP39"/>
    <property type="match status" value="1"/>
</dbReference>
<evidence type="ECO:0000256" key="1">
    <source>
        <dbReference type="ARBA" id="ARBA00022603"/>
    </source>
</evidence>
<dbReference type="PANTHER" id="PTHR43464:SF19">
    <property type="entry name" value="UBIQUINONE BIOSYNTHESIS O-METHYLTRANSFERASE, MITOCHONDRIAL"/>
    <property type="match status" value="1"/>
</dbReference>
<dbReference type="SUPFAM" id="SSF53335">
    <property type="entry name" value="S-adenosyl-L-methionine-dependent methyltransferases"/>
    <property type="match status" value="1"/>
</dbReference>
<evidence type="ECO:0000313" key="5">
    <source>
        <dbReference type="EMBL" id="SDJ14986.1"/>
    </source>
</evidence>
<dbReference type="CDD" id="cd02440">
    <property type="entry name" value="AdoMet_MTases"/>
    <property type="match status" value="1"/>
</dbReference>
<dbReference type="InterPro" id="IPR029063">
    <property type="entry name" value="SAM-dependent_MTases_sf"/>
</dbReference>
<evidence type="ECO:0000313" key="6">
    <source>
        <dbReference type="Proteomes" id="UP000199225"/>
    </source>
</evidence>
<dbReference type="STRING" id="86666.SAMN04490247_0966"/>
<organism evidence="5 6">
    <name type="scientific">Salimicrobium halophilum</name>
    <dbReference type="NCBI Taxonomy" id="86666"/>
    <lineage>
        <taxon>Bacteria</taxon>
        <taxon>Bacillati</taxon>
        <taxon>Bacillota</taxon>
        <taxon>Bacilli</taxon>
        <taxon>Bacillales</taxon>
        <taxon>Bacillaceae</taxon>
        <taxon>Salimicrobium</taxon>
    </lineage>
</organism>
<evidence type="ECO:0000256" key="3">
    <source>
        <dbReference type="ARBA" id="ARBA00022691"/>
    </source>
</evidence>
<proteinExistence type="predicted"/>
<dbReference type="AlphaFoldDB" id="A0A1G8RDD6"/>
<dbReference type="InterPro" id="IPR015985">
    <property type="entry name" value="TehB-like_dom"/>
</dbReference>
<dbReference type="PANTHER" id="PTHR43464">
    <property type="entry name" value="METHYLTRANSFERASE"/>
    <property type="match status" value="1"/>
</dbReference>
<gene>
    <name evidence="5" type="ORF">SAMN04490247_0966</name>
</gene>
<name>A0A1G8RDD6_9BACI</name>
<keyword evidence="3" id="KW-0949">S-adenosyl-L-methionine</keyword>
<reference evidence="6" key="1">
    <citation type="submission" date="2016-10" db="EMBL/GenBank/DDBJ databases">
        <authorList>
            <person name="Varghese N."/>
            <person name="Submissions S."/>
        </authorList>
    </citation>
    <scope>NUCLEOTIDE SEQUENCE [LARGE SCALE GENOMIC DNA]</scope>
    <source>
        <strain evidence="6">DSM 4771</strain>
    </source>
</reference>
<keyword evidence="6" id="KW-1185">Reference proteome</keyword>
<accession>A0A1G8RDD6</accession>
<evidence type="ECO:0000256" key="2">
    <source>
        <dbReference type="ARBA" id="ARBA00022679"/>
    </source>
</evidence>
<dbReference type="Proteomes" id="UP000199225">
    <property type="component" value="Unassembled WGS sequence"/>
</dbReference>